<dbReference type="InterPro" id="IPR036291">
    <property type="entry name" value="NAD(P)-bd_dom_sf"/>
</dbReference>
<dbReference type="Proteomes" id="UP000216147">
    <property type="component" value="Unassembled WGS sequence"/>
</dbReference>
<organism evidence="5 6">
    <name type="scientific">Brevundimonas subvibrioides</name>
    <dbReference type="NCBI Taxonomy" id="74313"/>
    <lineage>
        <taxon>Bacteria</taxon>
        <taxon>Pseudomonadati</taxon>
        <taxon>Pseudomonadota</taxon>
        <taxon>Alphaproteobacteria</taxon>
        <taxon>Caulobacterales</taxon>
        <taxon>Caulobacteraceae</taxon>
        <taxon>Brevundimonas</taxon>
    </lineage>
</organism>
<dbReference type="InterPro" id="IPR051687">
    <property type="entry name" value="Peroxisomal_Beta-Oxidation"/>
</dbReference>
<reference evidence="5 6" key="1">
    <citation type="submission" date="2017-03" db="EMBL/GenBank/DDBJ databases">
        <title>Lifting the veil on microbial sulfur biogeochemistry in mining wastewaters.</title>
        <authorList>
            <person name="Kantor R.S."/>
            <person name="Colenbrander Nelson T."/>
            <person name="Marshall S."/>
            <person name="Bennett D."/>
            <person name="Apte S."/>
            <person name="Camacho D."/>
            <person name="Thomas B.C."/>
            <person name="Warren L.A."/>
            <person name="Banfield J.F."/>
        </authorList>
    </citation>
    <scope>NUCLEOTIDE SEQUENCE [LARGE SCALE GENOMIC DNA]</scope>
    <source>
        <strain evidence="5">32-68-21</strain>
    </source>
</reference>
<evidence type="ECO:0000259" key="4">
    <source>
        <dbReference type="SMART" id="SM00822"/>
    </source>
</evidence>
<dbReference type="PANTHER" id="PTHR45024">
    <property type="entry name" value="DEHYDROGENASES, SHORT CHAIN"/>
    <property type="match status" value="1"/>
</dbReference>
<proteinExistence type="inferred from homology"/>
<comment type="caution">
    <text evidence="5">The sequence shown here is derived from an EMBL/GenBank/DDBJ whole genome shotgun (WGS) entry which is preliminary data.</text>
</comment>
<dbReference type="PRINTS" id="PR00081">
    <property type="entry name" value="GDHRDH"/>
</dbReference>
<evidence type="ECO:0000256" key="1">
    <source>
        <dbReference type="ARBA" id="ARBA00006484"/>
    </source>
</evidence>
<accession>A0A258HK83</accession>
<evidence type="ECO:0000256" key="2">
    <source>
        <dbReference type="ARBA" id="ARBA00023002"/>
    </source>
</evidence>
<dbReference type="SUPFAM" id="SSF51735">
    <property type="entry name" value="NAD(P)-binding Rossmann-fold domains"/>
    <property type="match status" value="1"/>
</dbReference>
<dbReference type="PRINTS" id="PR00080">
    <property type="entry name" value="SDRFAMILY"/>
</dbReference>
<evidence type="ECO:0000313" key="5">
    <source>
        <dbReference type="EMBL" id="OYX57316.1"/>
    </source>
</evidence>
<dbReference type="InterPro" id="IPR020904">
    <property type="entry name" value="Sc_DH/Rdtase_CS"/>
</dbReference>
<keyword evidence="2" id="KW-0560">Oxidoreductase</keyword>
<dbReference type="GO" id="GO:0016491">
    <property type="term" value="F:oxidoreductase activity"/>
    <property type="evidence" value="ECO:0007669"/>
    <property type="project" value="UniProtKB-KW"/>
</dbReference>
<dbReference type="InterPro" id="IPR057326">
    <property type="entry name" value="KR_dom"/>
</dbReference>
<dbReference type="SMART" id="SM00822">
    <property type="entry name" value="PKS_KR"/>
    <property type="match status" value="1"/>
</dbReference>
<evidence type="ECO:0000256" key="3">
    <source>
        <dbReference type="RuleBase" id="RU000363"/>
    </source>
</evidence>
<evidence type="ECO:0000313" key="6">
    <source>
        <dbReference type="Proteomes" id="UP000216147"/>
    </source>
</evidence>
<sequence>MADRSLENRVVIVTGAGRGLGLAYALDLAARGASVVVNTRPRAQGQPASADAVAARIRAEGGKAVACALAVEQDGAGDRLLAAALDGFGRIDGLINNAGVPEAMSLHKQSVEQVRGVFDINFFGTLTATLPIYRHMREQGSGRIVMTTSAAGLHGVHGMAAYSASKAAVIGLMRVIALEGGPKGVHANAVAPYALTAMTEKYVDEATAAAMPTELVAPVVSWLVSAGCQLNGETLVAGAGKVRPAWRVEGPGLDFGRDPDMPLERFDAGREAMMSVETWTRPHDGIAAHKEFLAATPPRA</sequence>
<dbReference type="AlphaFoldDB" id="A0A258HK83"/>
<comment type="similarity">
    <text evidence="1 3">Belongs to the short-chain dehydrogenases/reductases (SDR) family.</text>
</comment>
<dbReference type="Pfam" id="PF00106">
    <property type="entry name" value="adh_short"/>
    <property type="match status" value="1"/>
</dbReference>
<protein>
    <submittedName>
        <fullName evidence="5">Short-chain dehydrogenase</fullName>
    </submittedName>
</protein>
<dbReference type="PANTHER" id="PTHR45024:SF2">
    <property type="entry name" value="SCP2 DOMAIN-CONTAINING PROTEIN"/>
    <property type="match status" value="1"/>
</dbReference>
<dbReference type="InterPro" id="IPR002347">
    <property type="entry name" value="SDR_fam"/>
</dbReference>
<feature type="domain" description="Ketoreductase" evidence="4">
    <location>
        <begin position="9"/>
        <end position="193"/>
    </location>
</feature>
<gene>
    <name evidence="5" type="ORF">B7Y86_06315</name>
</gene>
<name>A0A258HK83_9CAUL</name>
<dbReference type="EMBL" id="NCEQ01000006">
    <property type="protein sequence ID" value="OYX57316.1"/>
    <property type="molecule type" value="Genomic_DNA"/>
</dbReference>
<dbReference type="PROSITE" id="PS00061">
    <property type="entry name" value="ADH_SHORT"/>
    <property type="match status" value="1"/>
</dbReference>
<dbReference type="Gene3D" id="3.40.50.720">
    <property type="entry name" value="NAD(P)-binding Rossmann-like Domain"/>
    <property type="match status" value="1"/>
</dbReference>